<evidence type="ECO:0000256" key="6">
    <source>
        <dbReference type="ARBA" id="ARBA00022777"/>
    </source>
</evidence>
<dbReference type="Gene3D" id="2.60.120.260">
    <property type="entry name" value="Galactose-binding domain-like"/>
    <property type="match status" value="1"/>
</dbReference>
<dbReference type="SMART" id="SM00388">
    <property type="entry name" value="HisKA"/>
    <property type="match status" value="1"/>
</dbReference>
<dbReference type="PANTHER" id="PTHR43047">
    <property type="entry name" value="TWO-COMPONENT HISTIDINE PROTEIN KINASE"/>
    <property type="match status" value="1"/>
</dbReference>
<keyword evidence="7" id="KW-0067">ATP-binding</keyword>
<keyword evidence="5" id="KW-0547">Nucleotide-binding</keyword>
<dbReference type="InterPro" id="IPR003594">
    <property type="entry name" value="HATPase_dom"/>
</dbReference>
<dbReference type="Proteomes" id="UP000621560">
    <property type="component" value="Unassembled WGS sequence"/>
</dbReference>
<reference evidence="13" key="1">
    <citation type="submission" date="2020-09" db="EMBL/GenBank/DDBJ databases">
        <title>A novel bacterium of genus Paenibacillus, isolated from South China Sea.</title>
        <authorList>
            <person name="Huang H."/>
            <person name="Mo K."/>
            <person name="Hu Y."/>
        </authorList>
    </citation>
    <scope>NUCLEOTIDE SEQUENCE</scope>
    <source>
        <strain evidence="13">IB182496</strain>
    </source>
</reference>
<dbReference type="CDD" id="cd00082">
    <property type="entry name" value="HisKA"/>
    <property type="match status" value="1"/>
</dbReference>
<evidence type="ECO:0000259" key="12">
    <source>
        <dbReference type="PROSITE" id="PS50110"/>
    </source>
</evidence>
<dbReference type="SUPFAM" id="SSF55874">
    <property type="entry name" value="ATPase domain of HSP90 chaperone/DNA topoisomerase II/histidine kinase"/>
    <property type="match status" value="2"/>
</dbReference>
<accession>A0A927BTV8</accession>
<evidence type="ECO:0000256" key="4">
    <source>
        <dbReference type="ARBA" id="ARBA00022679"/>
    </source>
</evidence>
<evidence type="ECO:0000313" key="13">
    <source>
        <dbReference type="EMBL" id="MBD2845434.1"/>
    </source>
</evidence>
<dbReference type="InterPro" id="IPR036097">
    <property type="entry name" value="HisK_dim/P_sf"/>
</dbReference>
<dbReference type="Pfam" id="PF06580">
    <property type="entry name" value="His_kinase"/>
    <property type="match status" value="1"/>
</dbReference>
<dbReference type="InterPro" id="IPR004358">
    <property type="entry name" value="Sig_transdc_His_kin-like_C"/>
</dbReference>
<gene>
    <name evidence="13" type="ORF">IDH44_09550</name>
</gene>
<evidence type="ECO:0000256" key="7">
    <source>
        <dbReference type="ARBA" id="ARBA00022840"/>
    </source>
</evidence>
<keyword evidence="6" id="KW-0418">Kinase</keyword>
<dbReference type="EMBL" id="JACXIZ010000015">
    <property type="protein sequence ID" value="MBD2845434.1"/>
    <property type="molecule type" value="Genomic_DNA"/>
</dbReference>
<evidence type="ECO:0000256" key="2">
    <source>
        <dbReference type="ARBA" id="ARBA00012438"/>
    </source>
</evidence>
<evidence type="ECO:0000313" key="14">
    <source>
        <dbReference type="Proteomes" id="UP000621560"/>
    </source>
</evidence>
<keyword evidence="10" id="KW-0812">Transmembrane</keyword>
<evidence type="ECO:0000256" key="9">
    <source>
        <dbReference type="PROSITE-ProRule" id="PRU00169"/>
    </source>
</evidence>
<evidence type="ECO:0000256" key="10">
    <source>
        <dbReference type="SAM" id="Phobius"/>
    </source>
</evidence>
<dbReference type="Pfam" id="PF00512">
    <property type="entry name" value="HisKA"/>
    <property type="match status" value="1"/>
</dbReference>
<dbReference type="SUPFAM" id="SSF52172">
    <property type="entry name" value="CheY-like"/>
    <property type="match status" value="1"/>
</dbReference>
<feature type="transmembrane region" description="Helical" evidence="10">
    <location>
        <begin position="287"/>
        <end position="305"/>
    </location>
</feature>
<comment type="caution">
    <text evidence="13">The sequence shown here is derived from an EMBL/GenBank/DDBJ whole genome shotgun (WGS) entry which is preliminary data.</text>
</comment>
<dbReference type="Pfam" id="PF00072">
    <property type="entry name" value="Response_reg"/>
    <property type="match status" value="1"/>
</dbReference>
<keyword evidence="3 9" id="KW-0597">Phosphoprotein</keyword>
<dbReference type="InterPro" id="IPR005467">
    <property type="entry name" value="His_kinase_dom"/>
</dbReference>
<feature type="domain" description="Histidine kinase" evidence="11">
    <location>
        <begin position="449"/>
        <end position="666"/>
    </location>
</feature>
<feature type="transmembrane region" description="Helical" evidence="10">
    <location>
        <begin position="317"/>
        <end position="337"/>
    </location>
</feature>
<feature type="transmembrane region" description="Helical" evidence="10">
    <location>
        <begin position="220"/>
        <end position="242"/>
    </location>
</feature>
<sequence>MIPTVKHKHTKQGLAFLTYGALFLLFLGLLAGARWLWMQAFETAPATPSVNGIVHMEQVELENAPPFFLDGQWQFYPGTLLHARDERPADAETVAVPGNWTNAPGRSDEDHAYGYGTYRLIIRTQPLARPVSLWLSGIQSASEVEINGQLAGSSGQPSSEPSTYVPLKTSYVATYFDEGATELEVLIRVANFDDADEGGMLASVRFGAQSSIAHMRELSIQFQVAIFFILLLHGLYACILFLIHQERTLLYTALLVAAVGLLIVSGYDQVIYDWLPLAYDQVIRMRWIAFLWQNTLILMIFRRLLHQADGTRLHQALLAALGAASLTLVFVPDRYLYDGAFSTMLALVGYVPLVGLVPVLLRMLGRLRQDRDMWFLLLTAAGILANLGWRTFGTAYGYQGLYYPVDVLVTIAGFSTYWFVKYFRNARENAALNEQLRAEAAHKDQFLANTSHELRTPLHGIMNLTQSVVNRQEETMESDSRRDLDTVLQISRRMSHMLDNLLDIARLKASRIRLQLEPLRMQAVVPGVLGMFKVMLEGKPIELRMELPPHLPAVSGDERRLVQVLYNLIHNAIKYTERGSVVVKAEERDGRIRMVVADTGIGMDEATRARALLPYEQGEAGLRDGRGLGLGLSICSQLVELHGGELRVSSEPGAGSVFSFELPMAAHRDADDAQGTVAAEPVASALRFYALADRREAQQGDEGWQLASGHHAMPLAKEAAAAAERPLAPGAPARILAVDDDPVNLDVLSRMLDEQSYRLDTATSGAQALERAASGGWDLVIADVMMPGMSGYELTERLRVHYSALELPIVLLTARSQSADIYTGFAAGANDYLAKPVDPIELRARVKALVTVKRGFQDRLRWEAAYLQAQIQPHFLFNTLNSIAALVEIDTKRMTQMINAFAAYLRISFDYLNTDELAPLSRELELVESYLHIEKERFRDRLAIVWEIAVDTSLMLPPLSIQPLVENAVHHGLLAQSKGGTLTIRIVEREAGIHIAVEDDGKGMDEATVRALLSPAPQGRRGVGVANTHSRLVRLYGQGLTIKSRVGAGTKVSFNLPGGA</sequence>
<protein>
    <recommendedName>
        <fullName evidence="2">histidine kinase</fullName>
        <ecNumber evidence="2">2.7.13.3</ecNumber>
    </recommendedName>
</protein>
<feature type="transmembrane region" description="Helical" evidence="10">
    <location>
        <begin position="343"/>
        <end position="361"/>
    </location>
</feature>
<dbReference type="AlphaFoldDB" id="A0A927BTV8"/>
<evidence type="ECO:0000256" key="8">
    <source>
        <dbReference type="ARBA" id="ARBA00023012"/>
    </source>
</evidence>
<evidence type="ECO:0000259" key="11">
    <source>
        <dbReference type="PROSITE" id="PS50109"/>
    </source>
</evidence>
<keyword evidence="10" id="KW-0472">Membrane</keyword>
<comment type="catalytic activity">
    <reaction evidence="1">
        <text>ATP + protein L-histidine = ADP + protein N-phospho-L-histidine.</text>
        <dbReference type="EC" id="2.7.13.3"/>
    </reaction>
</comment>
<dbReference type="SMART" id="SM00448">
    <property type="entry name" value="REC"/>
    <property type="match status" value="1"/>
</dbReference>
<evidence type="ECO:0000256" key="3">
    <source>
        <dbReference type="ARBA" id="ARBA00022553"/>
    </source>
</evidence>
<keyword evidence="10" id="KW-1133">Transmembrane helix</keyword>
<dbReference type="Gene3D" id="3.30.565.10">
    <property type="entry name" value="Histidine kinase-like ATPase, C-terminal domain"/>
    <property type="match status" value="2"/>
</dbReference>
<dbReference type="GO" id="GO:0005524">
    <property type="term" value="F:ATP binding"/>
    <property type="evidence" value="ECO:0007669"/>
    <property type="project" value="UniProtKB-KW"/>
</dbReference>
<evidence type="ECO:0000256" key="1">
    <source>
        <dbReference type="ARBA" id="ARBA00000085"/>
    </source>
</evidence>
<dbReference type="Gene3D" id="1.10.287.130">
    <property type="match status" value="1"/>
</dbReference>
<keyword evidence="14" id="KW-1185">Reference proteome</keyword>
<dbReference type="PROSITE" id="PS50110">
    <property type="entry name" value="RESPONSE_REGULATORY"/>
    <property type="match status" value="1"/>
</dbReference>
<feature type="transmembrane region" description="Helical" evidence="10">
    <location>
        <begin position="249"/>
        <end position="267"/>
    </location>
</feature>
<keyword evidence="4" id="KW-0808">Transferase</keyword>
<dbReference type="SUPFAM" id="SSF47384">
    <property type="entry name" value="Homodimeric domain of signal transducing histidine kinase"/>
    <property type="match status" value="1"/>
</dbReference>
<dbReference type="PROSITE" id="PS50109">
    <property type="entry name" value="HIS_KIN"/>
    <property type="match status" value="1"/>
</dbReference>
<dbReference type="EC" id="2.7.13.3" evidence="2"/>
<evidence type="ECO:0000256" key="5">
    <source>
        <dbReference type="ARBA" id="ARBA00022741"/>
    </source>
</evidence>
<dbReference type="GO" id="GO:0000155">
    <property type="term" value="F:phosphorelay sensor kinase activity"/>
    <property type="evidence" value="ECO:0007669"/>
    <property type="project" value="InterPro"/>
</dbReference>
<dbReference type="SMART" id="SM00387">
    <property type="entry name" value="HATPase_c"/>
    <property type="match status" value="2"/>
</dbReference>
<dbReference type="SUPFAM" id="SSF49785">
    <property type="entry name" value="Galactose-binding domain-like"/>
    <property type="match status" value="1"/>
</dbReference>
<dbReference type="Gene3D" id="3.40.50.2300">
    <property type="match status" value="1"/>
</dbReference>
<dbReference type="PRINTS" id="PR00344">
    <property type="entry name" value="BCTRLSENSOR"/>
</dbReference>
<dbReference type="InterPro" id="IPR011006">
    <property type="entry name" value="CheY-like_superfamily"/>
</dbReference>
<dbReference type="InterPro" id="IPR008979">
    <property type="entry name" value="Galactose-bd-like_sf"/>
</dbReference>
<dbReference type="InterPro" id="IPR010559">
    <property type="entry name" value="Sig_transdc_His_kin_internal"/>
</dbReference>
<dbReference type="CDD" id="cd16922">
    <property type="entry name" value="HATPase_EvgS-ArcB-TorS-like"/>
    <property type="match status" value="1"/>
</dbReference>
<dbReference type="InterPro" id="IPR001789">
    <property type="entry name" value="Sig_transdc_resp-reg_receiver"/>
</dbReference>
<feature type="modified residue" description="4-aspartylphosphate" evidence="9">
    <location>
        <position position="783"/>
    </location>
</feature>
<keyword evidence="8" id="KW-0902">Two-component regulatory system</keyword>
<proteinExistence type="predicted"/>
<feature type="transmembrane region" description="Helical" evidence="10">
    <location>
        <begin position="373"/>
        <end position="389"/>
    </location>
</feature>
<dbReference type="Pfam" id="PF02518">
    <property type="entry name" value="HATPase_c"/>
    <property type="match status" value="2"/>
</dbReference>
<feature type="transmembrane region" description="Helical" evidence="10">
    <location>
        <begin position="16"/>
        <end position="37"/>
    </location>
</feature>
<dbReference type="InterPro" id="IPR003661">
    <property type="entry name" value="HisK_dim/P_dom"/>
</dbReference>
<dbReference type="GO" id="GO:0016020">
    <property type="term" value="C:membrane"/>
    <property type="evidence" value="ECO:0007669"/>
    <property type="project" value="InterPro"/>
</dbReference>
<dbReference type="CDD" id="cd17574">
    <property type="entry name" value="REC_OmpR"/>
    <property type="match status" value="1"/>
</dbReference>
<feature type="domain" description="Response regulatory" evidence="12">
    <location>
        <begin position="734"/>
        <end position="850"/>
    </location>
</feature>
<name>A0A927BTV8_9BACL</name>
<dbReference type="InterPro" id="IPR036890">
    <property type="entry name" value="HATPase_C_sf"/>
</dbReference>
<organism evidence="13 14">
    <name type="scientific">Paenibacillus sabuli</name>
    <dbReference type="NCBI Taxonomy" id="2772509"/>
    <lineage>
        <taxon>Bacteria</taxon>
        <taxon>Bacillati</taxon>
        <taxon>Bacillota</taxon>
        <taxon>Bacilli</taxon>
        <taxon>Bacillales</taxon>
        <taxon>Paenibacillaceae</taxon>
        <taxon>Paenibacillus</taxon>
    </lineage>
</organism>